<evidence type="ECO:0000313" key="3">
    <source>
        <dbReference type="Proteomes" id="UP000281553"/>
    </source>
</evidence>
<dbReference type="EMBL" id="UYRU01051102">
    <property type="protein sequence ID" value="VDN11272.1"/>
    <property type="molecule type" value="Genomic_DNA"/>
</dbReference>
<reference evidence="2 3" key="1">
    <citation type="submission" date="2018-11" db="EMBL/GenBank/DDBJ databases">
        <authorList>
            <consortium name="Pathogen Informatics"/>
        </authorList>
    </citation>
    <scope>NUCLEOTIDE SEQUENCE [LARGE SCALE GENOMIC DNA]</scope>
</reference>
<keyword evidence="3" id="KW-1185">Reference proteome</keyword>
<gene>
    <name evidence="2" type="ORF">DILT_LOCUS7103</name>
</gene>
<proteinExistence type="predicted"/>
<feature type="signal peptide" evidence="1">
    <location>
        <begin position="1"/>
        <end position="20"/>
    </location>
</feature>
<keyword evidence="1" id="KW-0732">Signal</keyword>
<name>A0A3P7NS19_DIBLA</name>
<dbReference type="AlphaFoldDB" id="A0A3P7NS19"/>
<accession>A0A3P7NS19</accession>
<evidence type="ECO:0000256" key="1">
    <source>
        <dbReference type="SAM" id="SignalP"/>
    </source>
</evidence>
<organism evidence="2 3">
    <name type="scientific">Dibothriocephalus latus</name>
    <name type="common">Fish tapeworm</name>
    <name type="synonym">Diphyllobothrium latum</name>
    <dbReference type="NCBI Taxonomy" id="60516"/>
    <lineage>
        <taxon>Eukaryota</taxon>
        <taxon>Metazoa</taxon>
        <taxon>Spiralia</taxon>
        <taxon>Lophotrochozoa</taxon>
        <taxon>Platyhelminthes</taxon>
        <taxon>Cestoda</taxon>
        <taxon>Eucestoda</taxon>
        <taxon>Diphyllobothriidea</taxon>
        <taxon>Diphyllobothriidae</taxon>
        <taxon>Dibothriocephalus</taxon>
    </lineage>
</organism>
<feature type="chain" id="PRO_5017975142" evidence="1">
    <location>
        <begin position="21"/>
        <end position="91"/>
    </location>
</feature>
<protein>
    <submittedName>
        <fullName evidence="2">Uncharacterized protein</fullName>
    </submittedName>
</protein>
<evidence type="ECO:0000313" key="2">
    <source>
        <dbReference type="EMBL" id="VDN11272.1"/>
    </source>
</evidence>
<dbReference type="Proteomes" id="UP000281553">
    <property type="component" value="Unassembled WGS sequence"/>
</dbReference>
<sequence>MTNLSLLLLFAIAQVLVCQALPKYQTLDAENEADLLGGDLKFSAQNEEQKSLKDDDGEQKKQDVEEIPAPAIRPYPRICQRIICWLFRMDL</sequence>